<keyword evidence="3 10" id="KW-0808">Transferase</keyword>
<evidence type="ECO:0000256" key="1">
    <source>
        <dbReference type="ARBA" id="ARBA00004141"/>
    </source>
</evidence>
<keyword evidence="4" id="KW-0812">Transmembrane</keyword>
<keyword evidence="7" id="KW-0472">Membrane</keyword>
<keyword evidence="12" id="KW-1185">Reference proteome</keyword>
<dbReference type="InterPro" id="IPR048254">
    <property type="entry name" value="CDP_ALCOHOL_P_TRANSF_CS"/>
</dbReference>
<protein>
    <recommendedName>
        <fullName evidence="13">Cardiolipin synthase</fullName>
    </recommendedName>
</protein>
<dbReference type="InterPro" id="IPR000462">
    <property type="entry name" value="CDP-OH_P_trans"/>
</dbReference>
<dbReference type="Gene3D" id="1.20.120.1760">
    <property type="match status" value="1"/>
</dbReference>
<dbReference type="Proteomes" id="UP001165060">
    <property type="component" value="Unassembled WGS sequence"/>
</dbReference>
<keyword evidence="6" id="KW-0443">Lipid metabolism</keyword>
<dbReference type="EMBL" id="BRYB01003544">
    <property type="protein sequence ID" value="GMI38518.1"/>
    <property type="molecule type" value="Genomic_DNA"/>
</dbReference>
<keyword evidence="9" id="KW-1208">Phospholipid metabolism</keyword>
<reference evidence="11 12" key="1">
    <citation type="journal article" date="2023" name="Commun. Biol.">
        <title>Genome analysis of Parmales, the sister group of diatoms, reveals the evolutionary specialization of diatoms from phago-mixotrophs to photoautotrophs.</title>
        <authorList>
            <person name="Ban H."/>
            <person name="Sato S."/>
            <person name="Yoshikawa S."/>
            <person name="Yamada K."/>
            <person name="Nakamura Y."/>
            <person name="Ichinomiya M."/>
            <person name="Sato N."/>
            <person name="Blanc-Mathieu R."/>
            <person name="Endo H."/>
            <person name="Kuwata A."/>
            <person name="Ogata H."/>
        </authorList>
    </citation>
    <scope>NUCLEOTIDE SEQUENCE [LARGE SCALE GENOMIC DNA]</scope>
</reference>
<dbReference type="Pfam" id="PF01066">
    <property type="entry name" value="CDP-OH_P_transf"/>
    <property type="match status" value="1"/>
</dbReference>
<gene>
    <name evidence="11" type="ORF">TeGR_g188</name>
</gene>
<name>A0ABQ6N2P3_9STRA</name>
<keyword evidence="8" id="KW-0594">Phospholipid biosynthesis</keyword>
<evidence type="ECO:0000256" key="8">
    <source>
        <dbReference type="ARBA" id="ARBA00023209"/>
    </source>
</evidence>
<dbReference type="PANTHER" id="PTHR14269:SF60">
    <property type="entry name" value="CARDIOLIPIN SYNTHASE (CMP-FORMING)"/>
    <property type="match status" value="1"/>
</dbReference>
<comment type="subcellular location">
    <subcellularLocation>
        <location evidence="1">Membrane</location>
        <topology evidence="1">Multi-pass membrane protein</topology>
    </subcellularLocation>
</comment>
<comment type="similarity">
    <text evidence="10">Belongs to the CDP-alcohol phosphatidyltransferase class-I family.</text>
</comment>
<keyword evidence="5" id="KW-1133">Transmembrane helix</keyword>
<organism evidence="11 12">
    <name type="scientific">Tetraparma gracilis</name>
    <dbReference type="NCBI Taxonomy" id="2962635"/>
    <lineage>
        <taxon>Eukaryota</taxon>
        <taxon>Sar</taxon>
        <taxon>Stramenopiles</taxon>
        <taxon>Ochrophyta</taxon>
        <taxon>Bolidophyceae</taxon>
        <taxon>Parmales</taxon>
        <taxon>Triparmaceae</taxon>
        <taxon>Tetraparma</taxon>
    </lineage>
</organism>
<evidence type="ECO:0000313" key="12">
    <source>
        <dbReference type="Proteomes" id="UP001165060"/>
    </source>
</evidence>
<accession>A0ABQ6N2P3</accession>
<dbReference type="PANTHER" id="PTHR14269">
    <property type="entry name" value="CDP-DIACYLGLYCEROL--GLYCEROL-3-PHOSPHATE 3-PHOSPHATIDYLTRANSFERASE-RELATED"/>
    <property type="match status" value="1"/>
</dbReference>
<proteinExistence type="inferred from homology"/>
<evidence type="ECO:0000256" key="7">
    <source>
        <dbReference type="ARBA" id="ARBA00023136"/>
    </source>
</evidence>
<evidence type="ECO:0000256" key="4">
    <source>
        <dbReference type="ARBA" id="ARBA00022692"/>
    </source>
</evidence>
<comment type="caution">
    <text evidence="11">The sequence shown here is derived from an EMBL/GenBank/DDBJ whole genome shotgun (WGS) entry which is preliminary data.</text>
</comment>
<evidence type="ECO:0000256" key="10">
    <source>
        <dbReference type="RuleBase" id="RU003750"/>
    </source>
</evidence>
<evidence type="ECO:0000256" key="9">
    <source>
        <dbReference type="ARBA" id="ARBA00023264"/>
    </source>
</evidence>
<keyword evidence="2" id="KW-0444">Lipid biosynthesis</keyword>
<evidence type="ECO:0000256" key="2">
    <source>
        <dbReference type="ARBA" id="ARBA00022516"/>
    </source>
</evidence>
<evidence type="ECO:0000256" key="5">
    <source>
        <dbReference type="ARBA" id="ARBA00022989"/>
    </source>
</evidence>
<sequence>MLLQLSSLPNIITSSRILLTPYLSYLLLHPPPPPASNHLPLLSLCFYLPFSDFLDGYLARHHGMATPLGSFLDPFADKLLMLTLGATVLAAPGYLPPEAPGADVLTLLYPEVIGFWAFRDIGLMGMAYTVLGSEGVGNIMTDGSEKQATVISPSNMSKANTVLQMSALSLAVLYLGGVAAEPGLLRDSMRAGIEGMGVVSAFTCTASAWGYVDGRSMKQS</sequence>
<dbReference type="PROSITE" id="PS00379">
    <property type="entry name" value="CDP_ALCOHOL_P_TRANSF"/>
    <property type="match status" value="1"/>
</dbReference>
<evidence type="ECO:0000313" key="11">
    <source>
        <dbReference type="EMBL" id="GMI38518.1"/>
    </source>
</evidence>
<evidence type="ECO:0008006" key="13">
    <source>
        <dbReference type="Google" id="ProtNLM"/>
    </source>
</evidence>
<evidence type="ECO:0000256" key="3">
    <source>
        <dbReference type="ARBA" id="ARBA00022679"/>
    </source>
</evidence>
<evidence type="ECO:0000256" key="6">
    <source>
        <dbReference type="ARBA" id="ARBA00023098"/>
    </source>
</evidence>
<dbReference type="InterPro" id="IPR043130">
    <property type="entry name" value="CDP-OH_PTrfase_TM_dom"/>
</dbReference>
<dbReference type="InterPro" id="IPR050324">
    <property type="entry name" value="CDP-alcohol_PTase-I"/>
</dbReference>